<dbReference type="SUPFAM" id="SSF51556">
    <property type="entry name" value="Metallo-dependent hydrolases"/>
    <property type="match status" value="1"/>
</dbReference>
<dbReference type="InterPro" id="IPR032466">
    <property type="entry name" value="Metal_Hydrolase"/>
</dbReference>
<sequence>MTDLKIVDSHHHLWDLEANYYPWLSDRPEPHFFLGDYSALKRNYLPEDYKRDAVGFNIVKTVHCEAEWDRDNQVAETEWLTGLAARDGMPNAIVGHVWLDDPDVEAKLEGHCRSPLMRGIRSKPVTSATLDAPRPDGPRSLTDPAWRRGYEALGRYGLSYDLRVPFWHLGEAAELIEKHQEIPVVVNHTGFPWDRSPEGLAAWRVEMKRIARIPWVHLKLSELGLKDAPWSVESNRAVVLEALEIFGPERCMWASNFPPASLRVGFRDQLEGFLDILSGLTRPELDAVFHDTATRFYRL</sequence>
<dbReference type="Pfam" id="PF04909">
    <property type="entry name" value="Amidohydro_2"/>
    <property type="match status" value="1"/>
</dbReference>
<dbReference type="AlphaFoldDB" id="A0A8G2BFI1"/>
<dbReference type="InterPro" id="IPR052350">
    <property type="entry name" value="Metallo-dep_Lactonases"/>
</dbReference>
<dbReference type="PANTHER" id="PTHR43569">
    <property type="entry name" value="AMIDOHYDROLASE"/>
    <property type="match status" value="1"/>
</dbReference>
<reference evidence="3 4" key="1">
    <citation type="submission" date="2016-10" db="EMBL/GenBank/DDBJ databases">
        <authorList>
            <person name="Varghese N."/>
            <person name="Submissions S."/>
        </authorList>
    </citation>
    <scope>NUCLEOTIDE SEQUENCE [LARGE SCALE GENOMIC DNA]</scope>
    <source>
        <strain evidence="3 4">DSM 18839</strain>
    </source>
</reference>
<dbReference type="Proteomes" id="UP000198615">
    <property type="component" value="Unassembled WGS sequence"/>
</dbReference>
<keyword evidence="4" id="KW-1185">Reference proteome</keyword>
<comment type="similarity">
    <text evidence="1">Belongs to the metallo-dependent hydrolases superfamily.</text>
</comment>
<dbReference type="Gene3D" id="3.20.20.140">
    <property type="entry name" value="Metal-dependent hydrolases"/>
    <property type="match status" value="1"/>
</dbReference>
<name>A0A8G2BFI1_9PROT</name>
<evidence type="ECO:0000259" key="2">
    <source>
        <dbReference type="Pfam" id="PF04909"/>
    </source>
</evidence>
<dbReference type="EMBL" id="FNBW01000002">
    <property type="protein sequence ID" value="SDF29383.1"/>
    <property type="molecule type" value="Genomic_DNA"/>
</dbReference>
<evidence type="ECO:0000313" key="4">
    <source>
        <dbReference type="Proteomes" id="UP000198615"/>
    </source>
</evidence>
<evidence type="ECO:0000313" key="3">
    <source>
        <dbReference type="EMBL" id="SDF29383.1"/>
    </source>
</evidence>
<keyword evidence="3" id="KW-0378">Hydrolase</keyword>
<organism evidence="3 4">
    <name type="scientific">Thalassobaculum litoreum DSM 18839</name>
    <dbReference type="NCBI Taxonomy" id="1123362"/>
    <lineage>
        <taxon>Bacteria</taxon>
        <taxon>Pseudomonadati</taxon>
        <taxon>Pseudomonadota</taxon>
        <taxon>Alphaproteobacteria</taxon>
        <taxon>Rhodospirillales</taxon>
        <taxon>Thalassobaculaceae</taxon>
        <taxon>Thalassobaculum</taxon>
    </lineage>
</organism>
<dbReference type="OrthoDB" id="7183088at2"/>
<dbReference type="GO" id="GO:0016787">
    <property type="term" value="F:hydrolase activity"/>
    <property type="evidence" value="ECO:0007669"/>
    <property type="project" value="UniProtKB-KW"/>
</dbReference>
<evidence type="ECO:0000256" key="1">
    <source>
        <dbReference type="ARBA" id="ARBA00038310"/>
    </source>
</evidence>
<dbReference type="InterPro" id="IPR006680">
    <property type="entry name" value="Amidohydro-rel"/>
</dbReference>
<accession>A0A8G2BFI1</accession>
<comment type="caution">
    <text evidence="3">The sequence shown here is derived from an EMBL/GenBank/DDBJ whole genome shotgun (WGS) entry which is preliminary data.</text>
</comment>
<gene>
    <name evidence="3" type="ORF">SAMN05660686_00928</name>
</gene>
<feature type="domain" description="Amidohydrolase-related" evidence="2">
    <location>
        <begin position="7"/>
        <end position="299"/>
    </location>
</feature>
<protein>
    <submittedName>
        <fullName evidence="3">Predicted metal-dependent hydrolase, TIM-barrel fold</fullName>
    </submittedName>
</protein>
<proteinExistence type="inferred from homology"/>
<dbReference type="RefSeq" id="WP_038013900.1">
    <property type="nucleotide sequence ID" value="NZ_FNBW01000002.1"/>
</dbReference>
<dbReference type="PANTHER" id="PTHR43569:SF1">
    <property type="entry name" value="BLL3371 PROTEIN"/>
    <property type="match status" value="1"/>
</dbReference>